<sequence>MGSSYGAGLEKGQKAHAVCVPFPAQGHINPMLQFAKLLHRHGFRITFVLTHFNYRRLVRAQGEDAVNGLPDFRFESIADGLPNSDNDATQDISLLCDATTKKCLAPFRRLLADLNNSSLGPAVTCIVADGGMSFTLDAASELSIPNVLFWTSSASGYLAFQHYHHLLERGIIPLKDMSDVTNGFLDTEVDWIPGFMKGMRLKDFPSWIRTTDREEVVLNYLIYEMKRAAMGSAIIFNTFDDLEEPALNALRRFLPPVYAVGPFSILSHHLLPSDSPLNTIGTSLWKEDDSCLKWLDDHNMKPHSVVYVSFGSITVMTDDQLIEFAWGLANSGYKFIWVIRPDQFQGEANIIPAEFVEETKGRGMMVSWTAQRKLLAHPAIGAFLSHCGWNSTIEGLCGGVPMICWPFFSEQLTNCRYACAEWGVGVELAGDVKRAAVEALIREVMAGEKGREMRRRAAEWKERAVKAAGGPHGGSTVNFNRVVNEVLLPRKQI</sequence>
<dbReference type="InterPro" id="IPR058980">
    <property type="entry name" value="Glyco_transf_N"/>
</dbReference>
<protein>
    <recommendedName>
        <fullName evidence="4">Glycosyltransferase</fullName>
        <ecNumber evidence="4">2.4.1.-</ecNumber>
    </recommendedName>
</protein>
<name>A0ABR2MXA5_9ASPA</name>
<reference evidence="6 7" key="1">
    <citation type="journal article" date="2022" name="Nat. Plants">
        <title>Genomes of leafy and leafless Platanthera orchids illuminate the evolution of mycoheterotrophy.</title>
        <authorList>
            <person name="Li M.H."/>
            <person name="Liu K.W."/>
            <person name="Li Z."/>
            <person name="Lu H.C."/>
            <person name="Ye Q.L."/>
            <person name="Zhang D."/>
            <person name="Wang J.Y."/>
            <person name="Li Y.F."/>
            <person name="Zhong Z.M."/>
            <person name="Liu X."/>
            <person name="Yu X."/>
            <person name="Liu D.K."/>
            <person name="Tu X.D."/>
            <person name="Liu B."/>
            <person name="Hao Y."/>
            <person name="Liao X.Y."/>
            <person name="Jiang Y.T."/>
            <person name="Sun W.H."/>
            <person name="Chen J."/>
            <person name="Chen Y.Q."/>
            <person name="Ai Y."/>
            <person name="Zhai J.W."/>
            <person name="Wu S.S."/>
            <person name="Zhou Z."/>
            <person name="Hsiao Y.Y."/>
            <person name="Wu W.L."/>
            <person name="Chen Y.Y."/>
            <person name="Lin Y.F."/>
            <person name="Hsu J.L."/>
            <person name="Li C.Y."/>
            <person name="Wang Z.W."/>
            <person name="Zhao X."/>
            <person name="Zhong W.Y."/>
            <person name="Ma X.K."/>
            <person name="Ma L."/>
            <person name="Huang J."/>
            <person name="Chen G.Z."/>
            <person name="Huang M.Z."/>
            <person name="Huang L."/>
            <person name="Peng D.H."/>
            <person name="Luo Y.B."/>
            <person name="Zou S.Q."/>
            <person name="Chen S.P."/>
            <person name="Lan S."/>
            <person name="Tsai W.C."/>
            <person name="Van de Peer Y."/>
            <person name="Liu Z.J."/>
        </authorList>
    </citation>
    <scope>NUCLEOTIDE SEQUENCE [LARGE SCALE GENOMIC DNA]</scope>
    <source>
        <strain evidence="6">Lor288</strain>
    </source>
</reference>
<dbReference type="CDD" id="cd03784">
    <property type="entry name" value="GT1_Gtf-like"/>
    <property type="match status" value="1"/>
</dbReference>
<dbReference type="Pfam" id="PF00201">
    <property type="entry name" value="UDPGT"/>
    <property type="match status" value="1"/>
</dbReference>
<feature type="domain" description="Glycosyltransferase N-terminal" evidence="5">
    <location>
        <begin position="17"/>
        <end position="143"/>
    </location>
</feature>
<dbReference type="PANTHER" id="PTHR11926">
    <property type="entry name" value="GLUCOSYL/GLUCURONOSYL TRANSFERASES"/>
    <property type="match status" value="1"/>
</dbReference>
<dbReference type="SUPFAM" id="SSF53756">
    <property type="entry name" value="UDP-Glycosyltransferase/glycogen phosphorylase"/>
    <property type="match status" value="1"/>
</dbReference>
<dbReference type="Pfam" id="PF26168">
    <property type="entry name" value="Glyco_transf_N"/>
    <property type="match status" value="1"/>
</dbReference>
<keyword evidence="3" id="KW-0328">Glycosyltransferase</keyword>
<evidence type="ECO:0000256" key="2">
    <source>
        <dbReference type="ARBA" id="ARBA00022679"/>
    </source>
</evidence>
<dbReference type="EMBL" id="JBBWWR010000003">
    <property type="protein sequence ID" value="KAK8968860.1"/>
    <property type="molecule type" value="Genomic_DNA"/>
</dbReference>
<dbReference type="Proteomes" id="UP001412067">
    <property type="component" value="Unassembled WGS sequence"/>
</dbReference>
<dbReference type="InterPro" id="IPR002213">
    <property type="entry name" value="UDP_glucos_trans"/>
</dbReference>
<gene>
    <name evidence="6" type="primary">UGT85A2</name>
    <name evidence="6" type="ORF">KSP40_PGU021665</name>
</gene>
<keyword evidence="7" id="KW-1185">Reference proteome</keyword>
<dbReference type="InterPro" id="IPR035595">
    <property type="entry name" value="UDP_glycos_trans_CS"/>
</dbReference>
<keyword evidence="2 3" id="KW-0808">Transferase</keyword>
<evidence type="ECO:0000256" key="3">
    <source>
        <dbReference type="RuleBase" id="RU003718"/>
    </source>
</evidence>
<dbReference type="EC" id="2.4.1.-" evidence="4"/>
<dbReference type="Gene3D" id="3.40.50.2000">
    <property type="entry name" value="Glycogen Phosphorylase B"/>
    <property type="match status" value="2"/>
</dbReference>
<accession>A0ABR2MXA5</accession>
<evidence type="ECO:0000313" key="7">
    <source>
        <dbReference type="Proteomes" id="UP001412067"/>
    </source>
</evidence>
<evidence type="ECO:0000259" key="5">
    <source>
        <dbReference type="Pfam" id="PF26168"/>
    </source>
</evidence>
<comment type="similarity">
    <text evidence="1 3">Belongs to the UDP-glycosyltransferase family.</text>
</comment>
<dbReference type="PROSITE" id="PS00375">
    <property type="entry name" value="UDPGT"/>
    <property type="match status" value="1"/>
</dbReference>
<evidence type="ECO:0000256" key="4">
    <source>
        <dbReference type="RuleBase" id="RU362057"/>
    </source>
</evidence>
<comment type="caution">
    <text evidence="6">The sequence shown here is derived from an EMBL/GenBank/DDBJ whole genome shotgun (WGS) entry which is preliminary data.</text>
</comment>
<proteinExistence type="inferred from homology"/>
<organism evidence="6 7">
    <name type="scientific">Platanthera guangdongensis</name>
    <dbReference type="NCBI Taxonomy" id="2320717"/>
    <lineage>
        <taxon>Eukaryota</taxon>
        <taxon>Viridiplantae</taxon>
        <taxon>Streptophyta</taxon>
        <taxon>Embryophyta</taxon>
        <taxon>Tracheophyta</taxon>
        <taxon>Spermatophyta</taxon>
        <taxon>Magnoliopsida</taxon>
        <taxon>Liliopsida</taxon>
        <taxon>Asparagales</taxon>
        <taxon>Orchidaceae</taxon>
        <taxon>Orchidoideae</taxon>
        <taxon>Orchideae</taxon>
        <taxon>Orchidinae</taxon>
        <taxon>Platanthera</taxon>
    </lineage>
</organism>
<dbReference type="PANTHER" id="PTHR11926:SF774">
    <property type="entry name" value="UDP-GLYCOSYLTRANSFERASE 85A1-RELATED"/>
    <property type="match status" value="1"/>
</dbReference>
<evidence type="ECO:0000313" key="6">
    <source>
        <dbReference type="EMBL" id="KAK8968860.1"/>
    </source>
</evidence>
<evidence type="ECO:0000256" key="1">
    <source>
        <dbReference type="ARBA" id="ARBA00009995"/>
    </source>
</evidence>